<dbReference type="InterPro" id="IPR044855">
    <property type="entry name" value="CoA-Trfase_III_dom3_sf"/>
</dbReference>
<gene>
    <name evidence="2" type="ORF">D806_012010</name>
</gene>
<dbReference type="Gene3D" id="3.40.50.10540">
    <property type="entry name" value="Crotonobetainyl-coa:carnitine coa-transferase, domain 1"/>
    <property type="match status" value="1"/>
</dbReference>
<sequence length="411" mass="44655">MTRQAARHEYTPSRNSGPLAGLRVVEMGQLVAGPFCGQILGDLGAEVLKLEQPGVGDPMRVWGRSLPQGESMWWAIVGRNKQSVTVNLRTGEGQAIAKRLIANADIVVENFRPGTLERWGMGYEELSASDPGLILTRVSGFGQTGPYSSRVGYGAIGEAMGGLRYVVGDPSTPPSRVGISIGDTLAAVFAAIGTLSAVYERTRSGRGQIVDSAIYEAVLGIMESIIPEWAIANYQRERSGAILPNVAPSNIYPTRDGAWILIAANQDTVFARLAEAMGQPELVTDERYSTHKARGERQTELDGMVSAFTSKHEFRELEDLLLKHSVPVGKIYRPADMLEDEQFIARRSIIETKHPVLGAVPMQNSFPRLSRTDGSVRWPGPPLGEHTVDVLTRVCGYTEEAIAELSKNGII</sequence>
<dbReference type="GO" id="GO:0008410">
    <property type="term" value="F:CoA-transferase activity"/>
    <property type="evidence" value="ECO:0007669"/>
    <property type="project" value="TreeGrafter"/>
</dbReference>
<evidence type="ECO:0000313" key="2">
    <source>
        <dbReference type="EMBL" id="AWT52189.1"/>
    </source>
</evidence>
<reference evidence="3" key="2">
    <citation type="submission" date="2018-03" db="EMBL/GenBank/DDBJ databases">
        <authorList>
            <person name="Derbyshire K."/>
            <person name="Gray T.A."/>
            <person name="Champion M."/>
        </authorList>
    </citation>
    <scope>NUCLEOTIDE SEQUENCE [LARGE SCALE GENOMIC DNA]</scope>
    <source>
        <strain evidence="3">MKD8</strain>
    </source>
</reference>
<dbReference type="SUPFAM" id="SSF89796">
    <property type="entry name" value="CoA-transferase family III (CaiB/BaiF)"/>
    <property type="match status" value="1"/>
</dbReference>
<name>A0A2U9PKB6_MYCSE</name>
<protein>
    <submittedName>
        <fullName evidence="2">CAIB/BAIF family protein</fullName>
    </submittedName>
</protein>
<dbReference type="Proteomes" id="UP000011200">
    <property type="component" value="Chromosome"/>
</dbReference>
<keyword evidence="1" id="KW-0808">Transferase</keyword>
<accession>A0A2U9PKB6</accession>
<dbReference type="InterPro" id="IPR050483">
    <property type="entry name" value="CoA-transferase_III_domain"/>
</dbReference>
<dbReference type="PANTHER" id="PTHR48207">
    <property type="entry name" value="SUCCINATE--HYDROXYMETHYLGLUTARATE COA-TRANSFERASE"/>
    <property type="match status" value="1"/>
</dbReference>
<reference evidence="2 3" key="1">
    <citation type="journal article" date="2013" name="Genome Announc.">
        <title>Draft genome sequence of MKD8, a conjugal recipient Mycobacterium smegmatis strain.</title>
        <authorList>
            <person name="Gray T.A."/>
            <person name="Palumbo M.J."/>
            <person name="Derbyshire K.M."/>
        </authorList>
    </citation>
    <scope>NUCLEOTIDE SEQUENCE [LARGE SCALE GENOMIC DNA]</scope>
    <source>
        <strain evidence="2 3">MKD8</strain>
    </source>
</reference>
<dbReference type="InterPro" id="IPR023606">
    <property type="entry name" value="CoA-Trfase_III_dom_1_sf"/>
</dbReference>
<evidence type="ECO:0000313" key="3">
    <source>
        <dbReference type="Proteomes" id="UP000011200"/>
    </source>
</evidence>
<dbReference type="Pfam" id="PF02515">
    <property type="entry name" value="CoA_transf_3"/>
    <property type="match status" value="1"/>
</dbReference>
<dbReference type="RefSeq" id="WP_003892577.1">
    <property type="nucleotide sequence ID" value="NZ_CP027541.1"/>
</dbReference>
<dbReference type="EMBL" id="CP027541">
    <property type="protein sequence ID" value="AWT52189.1"/>
    <property type="molecule type" value="Genomic_DNA"/>
</dbReference>
<organism evidence="2 3">
    <name type="scientific">Mycolicibacterium smegmatis (strain MKD8)</name>
    <name type="common">Mycobacterium smegmatis</name>
    <dbReference type="NCBI Taxonomy" id="1214915"/>
    <lineage>
        <taxon>Bacteria</taxon>
        <taxon>Bacillati</taxon>
        <taxon>Actinomycetota</taxon>
        <taxon>Actinomycetes</taxon>
        <taxon>Mycobacteriales</taxon>
        <taxon>Mycobacteriaceae</taxon>
        <taxon>Mycolicibacterium</taxon>
    </lineage>
</organism>
<dbReference type="AlphaFoldDB" id="A0A2U9PKB6"/>
<dbReference type="InterPro" id="IPR003673">
    <property type="entry name" value="CoA-Trfase_fam_III"/>
</dbReference>
<evidence type="ECO:0000256" key="1">
    <source>
        <dbReference type="ARBA" id="ARBA00022679"/>
    </source>
</evidence>
<dbReference type="PANTHER" id="PTHR48207:SF3">
    <property type="entry name" value="SUCCINATE--HYDROXYMETHYLGLUTARATE COA-TRANSFERASE"/>
    <property type="match status" value="1"/>
</dbReference>
<proteinExistence type="predicted"/>
<dbReference type="Gene3D" id="3.30.1540.10">
    <property type="entry name" value="formyl-coa transferase, domain 3"/>
    <property type="match status" value="1"/>
</dbReference>